<name>A0A2C9VL42_MANES</name>
<gene>
    <name evidence="1" type="ORF">MANES_07G133600</name>
</gene>
<organism evidence="1">
    <name type="scientific">Manihot esculenta</name>
    <name type="common">Cassava</name>
    <name type="synonym">Jatropha manihot</name>
    <dbReference type="NCBI Taxonomy" id="3983"/>
    <lineage>
        <taxon>Eukaryota</taxon>
        <taxon>Viridiplantae</taxon>
        <taxon>Streptophyta</taxon>
        <taxon>Embryophyta</taxon>
        <taxon>Tracheophyta</taxon>
        <taxon>Spermatophyta</taxon>
        <taxon>Magnoliopsida</taxon>
        <taxon>eudicotyledons</taxon>
        <taxon>Gunneridae</taxon>
        <taxon>Pentapetalae</taxon>
        <taxon>rosids</taxon>
        <taxon>fabids</taxon>
        <taxon>Malpighiales</taxon>
        <taxon>Euphorbiaceae</taxon>
        <taxon>Crotonoideae</taxon>
        <taxon>Manihoteae</taxon>
        <taxon>Manihot</taxon>
    </lineage>
</organism>
<evidence type="ECO:0000313" key="1">
    <source>
        <dbReference type="EMBL" id="OAY46306.1"/>
    </source>
</evidence>
<accession>A0A2C9VL42</accession>
<dbReference type="AlphaFoldDB" id="A0A2C9VL42"/>
<dbReference type="EMBL" id="CM004393">
    <property type="protein sequence ID" value="OAY46306.1"/>
    <property type="molecule type" value="Genomic_DNA"/>
</dbReference>
<reference evidence="1" key="1">
    <citation type="submission" date="2016-02" db="EMBL/GenBank/DDBJ databases">
        <title>WGS assembly of Manihot esculenta.</title>
        <authorList>
            <person name="Bredeson J.V."/>
            <person name="Prochnik S.E."/>
            <person name="Lyons J.B."/>
            <person name="Schmutz J."/>
            <person name="Grimwood J."/>
            <person name="Vrebalov J."/>
            <person name="Bart R.S."/>
            <person name="Amuge T."/>
            <person name="Ferguson M.E."/>
            <person name="Green R."/>
            <person name="Putnam N."/>
            <person name="Stites J."/>
            <person name="Rounsley S."/>
            <person name="Rokhsar D.S."/>
        </authorList>
    </citation>
    <scope>NUCLEOTIDE SEQUENCE [LARGE SCALE GENOMIC DNA]</scope>
    <source>
        <tissue evidence="1">Leaf</tissue>
    </source>
</reference>
<protein>
    <submittedName>
        <fullName evidence="1">Uncharacterized protein</fullName>
    </submittedName>
</protein>
<sequence length="32" mass="3839">MMMQSISWVIARISTSRRKRNHSSVFFLAFCF</sequence>
<proteinExistence type="predicted"/>